<dbReference type="Gene3D" id="3.30.70.100">
    <property type="match status" value="1"/>
</dbReference>
<dbReference type="RefSeq" id="WP_061835207.1">
    <property type="nucleotide sequence ID" value="NZ_LUKE01000002.1"/>
</dbReference>
<dbReference type="OrthoDB" id="5513217at2"/>
<keyword evidence="4" id="KW-1185">Reference proteome</keyword>
<dbReference type="Pfam" id="PF00403">
    <property type="entry name" value="HMA"/>
    <property type="match status" value="1"/>
</dbReference>
<dbReference type="EMBL" id="LUKE01000002">
    <property type="protein sequence ID" value="KYG64696.1"/>
    <property type="molecule type" value="Genomic_DNA"/>
</dbReference>
<dbReference type="SUPFAM" id="SSF55008">
    <property type="entry name" value="HMA, heavy metal-associated domain"/>
    <property type="match status" value="1"/>
</dbReference>
<comment type="caution">
    <text evidence="3">The sequence shown here is derived from an EMBL/GenBank/DDBJ whole genome shotgun (WGS) entry which is preliminary data.</text>
</comment>
<organism evidence="3 4">
    <name type="scientific">Bdellovibrio bacteriovorus</name>
    <dbReference type="NCBI Taxonomy" id="959"/>
    <lineage>
        <taxon>Bacteria</taxon>
        <taxon>Pseudomonadati</taxon>
        <taxon>Bdellovibrionota</taxon>
        <taxon>Bdellovibrionia</taxon>
        <taxon>Bdellovibrionales</taxon>
        <taxon>Pseudobdellovibrionaceae</taxon>
        <taxon>Bdellovibrio</taxon>
    </lineage>
</organism>
<dbReference type="InterPro" id="IPR036163">
    <property type="entry name" value="HMA_dom_sf"/>
</dbReference>
<proteinExistence type="predicted"/>
<dbReference type="GO" id="GO:0046872">
    <property type="term" value="F:metal ion binding"/>
    <property type="evidence" value="ECO:0007669"/>
    <property type="project" value="InterPro"/>
</dbReference>
<evidence type="ECO:0000313" key="3">
    <source>
        <dbReference type="EMBL" id="KYG64696.1"/>
    </source>
</evidence>
<reference evidence="3 4" key="1">
    <citation type="submission" date="2016-03" db="EMBL/GenBank/DDBJ databases">
        <authorList>
            <person name="Ploux O."/>
        </authorList>
    </citation>
    <scope>NUCLEOTIDE SEQUENCE [LARGE SCALE GENOMIC DNA]</scope>
    <source>
        <strain evidence="3 4">R0</strain>
    </source>
</reference>
<dbReference type="PROSITE" id="PS50846">
    <property type="entry name" value="HMA_2"/>
    <property type="match status" value="1"/>
</dbReference>
<gene>
    <name evidence="3" type="ORF">AZI86_10825</name>
</gene>
<dbReference type="CDD" id="cd00371">
    <property type="entry name" value="HMA"/>
    <property type="match status" value="1"/>
</dbReference>
<feature type="domain" description="HMA" evidence="2">
    <location>
        <begin position="20"/>
        <end position="87"/>
    </location>
</feature>
<feature type="signal peptide" evidence="1">
    <location>
        <begin position="1"/>
        <end position="18"/>
    </location>
</feature>
<dbReference type="AlphaFoldDB" id="A0A150WLB6"/>
<accession>A0A150WLB6</accession>
<protein>
    <recommendedName>
        <fullName evidence="2">HMA domain-containing protein</fullName>
    </recommendedName>
</protein>
<sequence>MKTLILSTILLLSSLAFAGETQTVGVKGMVCSFCAQGITKKFKEQPEVQSVEVSLEKKYVKLTYKDGQKLSDEKISNLLKESGYDVVNGNTQNTDK</sequence>
<evidence type="ECO:0000313" key="4">
    <source>
        <dbReference type="Proteomes" id="UP000075320"/>
    </source>
</evidence>
<dbReference type="InterPro" id="IPR006121">
    <property type="entry name" value="HMA_dom"/>
</dbReference>
<evidence type="ECO:0000259" key="2">
    <source>
        <dbReference type="PROSITE" id="PS50846"/>
    </source>
</evidence>
<name>A0A150WLB6_BDEBC</name>
<feature type="chain" id="PRO_5007573212" description="HMA domain-containing protein" evidence="1">
    <location>
        <begin position="19"/>
        <end position="96"/>
    </location>
</feature>
<dbReference type="Proteomes" id="UP000075320">
    <property type="component" value="Unassembled WGS sequence"/>
</dbReference>
<keyword evidence="1" id="KW-0732">Signal</keyword>
<evidence type="ECO:0000256" key="1">
    <source>
        <dbReference type="SAM" id="SignalP"/>
    </source>
</evidence>